<organism evidence="2 3">
    <name type="scientific">Saccharothrix australiensis</name>
    <dbReference type="NCBI Taxonomy" id="2072"/>
    <lineage>
        <taxon>Bacteria</taxon>
        <taxon>Bacillati</taxon>
        <taxon>Actinomycetota</taxon>
        <taxon>Actinomycetes</taxon>
        <taxon>Pseudonocardiales</taxon>
        <taxon>Pseudonocardiaceae</taxon>
        <taxon>Saccharothrix</taxon>
    </lineage>
</organism>
<name>A0A495VZE4_9PSEU</name>
<feature type="region of interest" description="Disordered" evidence="1">
    <location>
        <begin position="228"/>
        <end position="256"/>
    </location>
</feature>
<reference evidence="2 3" key="1">
    <citation type="submission" date="2018-10" db="EMBL/GenBank/DDBJ databases">
        <title>Sequencing the genomes of 1000 actinobacteria strains.</title>
        <authorList>
            <person name="Klenk H.-P."/>
        </authorList>
    </citation>
    <scope>NUCLEOTIDE SEQUENCE [LARGE SCALE GENOMIC DNA]</scope>
    <source>
        <strain evidence="2 3">DSM 43800</strain>
    </source>
</reference>
<evidence type="ECO:0000313" key="2">
    <source>
        <dbReference type="EMBL" id="RKT54579.1"/>
    </source>
</evidence>
<dbReference type="OrthoDB" id="3373619at2"/>
<dbReference type="Proteomes" id="UP000282084">
    <property type="component" value="Unassembled WGS sequence"/>
</dbReference>
<keyword evidence="3" id="KW-1185">Reference proteome</keyword>
<sequence>MVRHGRRIALRLAEASDPWTRQAAEGALTGADPLVRKHVRTGLERAAAQDDRVTLRSVATVGSRRLKDAADAALAGYDADVRNFLRNPDYPDATSSTGSRSTGCCRRARWSPRGSRPSLPPNRDSRWRTSTTRPGAQRILDEDKVQLLSGDGHVVYTPCGQQPSEGIGLMEVRTTDLEVGPNDDGVFCLKVIGTSGYLTMLVPDVFEIRGDGHGRTPSHGGIVEVREPSGEQRTDKINPNGALQVGTGRSTSAKPETLLRVEIKP</sequence>
<evidence type="ECO:0000313" key="3">
    <source>
        <dbReference type="Proteomes" id="UP000282084"/>
    </source>
</evidence>
<feature type="compositionally biased region" description="Low complexity" evidence="1">
    <location>
        <begin position="94"/>
        <end position="105"/>
    </location>
</feature>
<feature type="region of interest" description="Disordered" evidence="1">
    <location>
        <begin position="86"/>
        <end position="135"/>
    </location>
</feature>
<comment type="caution">
    <text evidence="2">The sequence shown here is derived from an EMBL/GenBank/DDBJ whole genome shotgun (WGS) entry which is preliminary data.</text>
</comment>
<protein>
    <submittedName>
        <fullName evidence="2">Uncharacterized protein</fullName>
    </submittedName>
</protein>
<gene>
    <name evidence="2" type="ORF">C8E97_3223</name>
</gene>
<dbReference type="EMBL" id="RBXO01000001">
    <property type="protein sequence ID" value="RKT54579.1"/>
    <property type="molecule type" value="Genomic_DNA"/>
</dbReference>
<proteinExistence type="predicted"/>
<evidence type="ECO:0000256" key="1">
    <source>
        <dbReference type="SAM" id="MobiDB-lite"/>
    </source>
</evidence>
<accession>A0A495VZE4</accession>
<dbReference type="AlphaFoldDB" id="A0A495VZE4"/>
<dbReference type="RefSeq" id="WP_121006313.1">
    <property type="nucleotide sequence ID" value="NZ_RBXO01000001.1"/>
</dbReference>